<dbReference type="AlphaFoldDB" id="A0A7C8PY99"/>
<accession>A0A7C8PY99</accession>
<reference evidence="1 2" key="1">
    <citation type="submission" date="2019-03" db="EMBL/GenBank/DDBJ databases">
        <title>Nematode-trapping fungi genome.</title>
        <authorList>
            <person name="Vidal-Diez De Ulzurrun G."/>
        </authorList>
    </citation>
    <scope>NUCLEOTIDE SEQUENCE [LARGE SCALE GENOMIC DNA]</scope>
    <source>
        <strain evidence="1 2">TWF154</strain>
    </source>
</reference>
<dbReference type="Proteomes" id="UP000297595">
    <property type="component" value="Unassembled WGS sequence"/>
</dbReference>
<dbReference type="EMBL" id="SOZJ01000003">
    <property type="protein sequence ID" value="TGJ69806.1"/>
    <property type="molecule type" value="Genomic_DNA"/>
</dbReference>
<evidence type="ECO:0000313" key="2">
    <source>
        <dbReference type="Proteomes" id="UP000297595"/>
    </source>
</evidence>
<organism evidence="1 2">
    <name type="scientific">Orbilia oligospora</name>
    <name type="common">Nematode-trapping fungus</name>
    <name type="synonym">Arthrobotrys oligospora</name>
    <dbReference type="NCBI Taxonomy" id="2813651"/>
    <lineage>
        <taxon>Eukaryota</taxon>
        <taxon>Fungi</taxon>
        <taxon>Dikarya</taxon>
        <taxon>Ascomycota</taxon>
        <taxon>Pezizomycotina</taxon>
        <taxon>Orbiliomycetes</taxon>
        <taxon>Orbiliales</taxon>
        <taxon>Orbiliaceae</taxon>
        <taxon>Orbilia</taxon>
    </lineage>
</organism>
<protein>
    <submittedName>
        <fullName evidence="1">Uncharacterized protein</fullName>
    </submittedName>
</protein>
<comment type="caution">
    <text evidence="1">The sequence shown here is derived from an EMBL/GenBank/DDBJ whole genome shotgun (WGS) entry which is preliminary data.</text>
</comment>
<gene>
    <name evidence="1" type="ORF">EYR41_005819</name>
</gene>
<proteinExistence type="predicted"/>
<name>A0A7C8PY99_ORBOL</name>
<evidence type="ECO:0000313" key="1">
    <source>
        <dbReference type="EMBL" id="TGJ69806.1"/>
    </source>
</evidence>
<sequence>MVGLYFSIVCIIIHPIFKSNSACMFQFSHTDIPEYKEYNVMIDCHVRNRTSPLRPPQDTTKCKYHDAIRPGLIDSSNQGAKHLHVPIPWPAANVAGVRLSMVECCLPVQAAAFNQ</sequence>